<dbReference type="InterPro" id="IPR039261">
    <property type="entry name" value="FNR_nucleotide-bd"/>
</dbReference>
<feature type="region of interest" description="Disordered" evidence="1">
    <location>
        <begin position="29"/>
        <end position="58"/>
    </location>
</feature>
<evidence type="ECO:0000313" key="3">
    <source>
        <dbReference type="EMBL" id="MBB2994660.1"/>
    </source>
</evidence>
<organism evidence="3 4">
    <name type="scientific">Paeniglutamicibacter cryotolerans</name>
    <dbReference type="NCBI Taxonomy" id="670079"/>
    <lineage>
        <taxon>Bacteria</taxon>
        <taxon>Bacillati</taxon>
        <taxon>Actinomycetota</taxon>
        <taxon>Actinomycetes</taxon>
        <taxon>Micrococcales</taxon>
        <taxon>Micrococcaceae</taxon>
        <taxon>Paeniglutamicibacter</taxon>
    </lineage>
</organism>
<evidence type="ECO:0000259" key="2">
    <source>
        <dbReference type="PROSITE" id="PS51384"/>
    </source>
</evidence>
<dbReference type="Gene3D" id="3.40.50.80">
    <property type="entry name" value="Nucleotide-binding domain of ferredoxin-NADP reductase (FNR) module"/>
    <property type="match status" value="1"/>
</dbReference>
<dbReference type="InterPro" id="IPR013113">
    <property type="entry name" value="SIP_FAD-bd"/>
</dbReference>
<dbReference type="CDD" id="cd06193">
    <property type="entry name" value="siderophore_interacting"/>
    <property type="match status" value="1"/>
</dbReference>
<dbReference type="Pfam" id="PF04954">
    <property type="entry name" value="SIP"/>
    <property type="match status" value="1"/>
</dbReference>
<proteinExistence type="predicted"/>
<keyword evidence="4" id="KW-1185">Reference proteome</keyword>
<dbReference type="SUPFAM" id="SSF63380">
    <property type="entry name" value="Riboflavin synthase domain-like"/>
    <property type="match status" value="1"/>
</dbReference>
<evidence type="ECO:0000313" key="4">
    <source>
        <dbReference type="Proteomes" id="UP000523000"/>
    </source>
</evidence>
<protein>
    <submittedName>
        <fullName evidence="3">NADPH-dependent ferric siderophore reductase</fullName>
    </submittedName>
</protein>
<dbReference type="InterPro" id="IPR039374">
    <property type="entry name" value="SIP_fam"/>
</dbReference>
<dbReference type="RefSeq" id="WP_312855595.1">
    <property type="nucleotide sequence ID" value="NZ_BAABGK010000023.1"/>
</dbReference>
<comment type="caution">
    <text evidence="3">The sequence shown here is derived from an EMBL/GenBank/DDBJ whole genome shotgun (WGS) entry which is preliminary data.</text>
</comment>
<dbReference type="AlphaFoldDB" id="A0A839QFI4"/>
<dbReference type="InterPro" id="IPR017927">
    <property type="entry name" value="FAD-bd_FR_type"/>
</dbReference>
<feature type="domain" description="FAD-binding FR-type" evidence="2">
    <location>
        <begin position="127"/>
        <end position="252"/>
    </location>
</feature>
<sequence>MSTPPDASPHSDHLAPSLAPVHARVFEAAVHAGRKAGRKAAKHQLKRAAKRGGRELPQRLRQEVLEEAERAAERAAYAAASKALRKHSKHSMASGPHEPVPAAQSHVAPMATTEVPHPGSRPAPAHGSQVVLEVLRVEPLSPHMVRIVAGGPAFSRFSSNGAADQHVKLHFANPALGLVPPYDMRRLRKSLAREDQPVSRTYTVRWHDPVARELAIDFVLHGDDGVAGNWAARAEPGDPVVLSSSSGKFRPDPAADRHVYAGDESALPAIAAALEMLPRQAAGQVFIEVDSASDRQELNCPPGMEVTWLYRGGAPAGTRSLLLDALRTLPVPSGRVEVLAHGERTAMHELRRLVSGWGIDQRRIQVSSYWTAGRAKRTFRPVPAPGPVLSAM</sequence>
<dbReference type="Gene3D" id="2.40.30.10">
    <property type="entry name" value="Translation factors"/>
    <property type="match status" value="1"/>
</dbReference>
<dbReference type="GO" id="GO:0016491">
    <property type="term" value="F:oxidoreductase activity"/>
    <property type="evidence" value="ECO:0007669"/>
    <property type="project" value="InterPro"/>
</dbReference>
<dbReference type="PROSITE" id="PS51384">
    <property type="entry name" value="FAD_FR"/>
    <property type="match status" value="1"/>
</dbReference>
<dbReference type="EMBL" id="JACHVS010000001">
    <property type="protein sequence ID" value="MBB2994660.1"/>
    <property type="molecule type" value="Genomic_DNA"/>
</dbReference>
<reference evidence="3 4" key="1">
    <citation type="submission" date="2020-08" db="EMBL/GenBank/DDBJ databases">
        <title>Sequencing the genomes of 1000 actinobacteria strains.</title>
        <authorList>
            <person name="Klenk H.-P."/>
        </authorList>
    </citation>
    <scope>NUCLEOTIDE SEQUENCE [LARGE SCALE GENOMIC DNA]</scope>
    <source>
        <strain evidence="3 4">DSM 22826</strain>
    </source>
</reference>
<dbReference type="InterPro" id="IPR007037">
    <property type="entry name" value="SIP_rossman_dom"/>
</dbReference>
<accession>A0A839QFI4</accession>
<dbReference type="Pfam" id="PF08021">
    <property type="entry name" value="FAD_binding_9"/>
    <property type="match status" value="1"/>
</dbReference>
<dbReference type="InterPro" id="IPR017938">
    <property type="entry name" value="Riboflavin_synthase-like_b-brl"/>
</dbReference>
<name>A0A839QFI4_9MICC</name>
<dbReference type="PANTHER" id="PTHR30157">
    <property type="entry name" value="FERRIC REDUCTASE, NADPH-DEPENDENT"/>
    <property type="match status" value="1"/>
</dbReference>
<evidence type="ECO:0000256" key="1">
    <source>
        <dbReference type="SAM" id="MobiDB-lite"/>
    </source>
</evidence>
<gene>
    <name evidence="3" type="ORF">E9229_000851</name>
</gene>
<dbReference type="Proteomes" id="UP000523000">
    <property type="component" value="Unassembled WGS sequence"/>
</dbReference>
<dbReference type="PANTHER" id="PTHR30157:SF0">
    <property type="entry name" value="NADPH-DEPENDENT FERRIC-CHELATE REDUCTASE"/>
    <property type="match status" value="1"/>
</dbReference>
<feature type="compositionally biased region" description="Basic residues" evidence="1">
    <location>
        <begin position="32"/>
        <end position="51"/>
    </location>
</feature>